<dbReference type="Proteomes" id="UP000234254">
    <property type="component" value="Unassembled WGS sequence"/>
</dbReference>
<keyword evidence="2" id="KW-1185">Reference proteome</keyword>
<name>A0A2I1CWG4_ASPC2</name>
<organism evidence="1 2">
    <name type="scientific">Aspergillus campestris (strain IBT 28561)</name>
    <dbReference type="NCBI Taxonomy" id="1392248"/>
    <lineage>
        <taxon>Eukaryota</taxon>
        <taxon>Fungi</taxon>
        <taxon>Dikarya</taxon>
        <taxon>Ascomycota</taxon>
        <taxon>Pezizomycotina</taxon>
        <taxon>Eurotiomycetes</taxon>
        <taxon>Eurotiomycetidae</taxon>
        <taxon>Eurotiales</taxon>
        <taxon>Aspergillaceae</taxon>
        <taxon>Aspergillus</taxon>
        <taxon>Aspergillus subgen. Circumdati</taxon>
    </lineage>
</organism>
<proteinExistence type="predicted"/>
<dbReference type="VEuPathDB" id="FungiDB:P168DRAFT_38887"/>
<protein>
    <submittedName>
        <fullName evidence="1">Uncharacterized protein</fullName>
    </submittedName>
</protein>
<evidence type="ECO:0000313" key="1">
    <source>
        <dbReference type="EMBL" id="PKY01964.1"/>
    </source>
</evidence>
<gene>
    <name evidence="1" type="ORF">P168DRAFT_38887</name>
</gene>
<evidence type="ECO:0000313" key="2">
    <source>
        <dbReference type="Proteomes" id="UP000234254"/>
    </source>
</evidence>
<reference evidence="1" key="1">
    <citation type="submission" date="2016-12" db="EMBL/GenBank/DDBJ databases">
        <title>The genomes of Aspergillus section Nigri reveals drivers in fungal speciation.</title>
        <authorList>
            <consortium name="DOE Joint Genome Institute"/>
            <person name="Vesth T.C."/>
            <person name="Nybo J."/>
            <person name="Theobald S."/>
            <person name="Brandl J."/>
            <person name="Frisvad J.C."/>
            <person name="Nielsen K.F."/>
            <person name="Lyhne E.K."/>
            <person name="Kogle M.E."/>
            <person name="Kuo A."/>
            <person name="Riley R."/>
            <person name="Clum A."/>
            <person name="Nolan M."/>
            <person name="Lipzen A."/>
            <person name="Salamov A."/>
            <person name="Henrissat B."/>
            <person name="Wiebenga A."/>
            <person name="De vries R.P."/>
            <person name="Grigoriev I.V."/>
            <person name="Mortensen U.H."/>
            <person name="Andersen M.R."/>
            <person name="Baker S.E."/>
        </authorList>
    </citation>
    <scope>NUCLEOTIDE SEQUENCE</scope>
    <source>
        <strain evidence="1">IBT 28561</strain>
    </source>
</reference>
<dbReference type="EMBL" id="MSFM01000010">
    <property type="protein sequence ID" value="PKY01964.1"/>
    <property type="molecule type" value="Genomic_DNA"/>
</dbReference>
<dbReference type="GeneID" id="36549444"/>
<accession>A0A2I1CWG4</accession>
<comment type="caution">
    <text evidence="1">The sequence shown here is derived from an EMBL/GenBank/DDBJ whole genome shotgun (WGS) entry which is preliminary data.</text>
</comment>
<sequence length="89" mass="10396">METRRRDITPLSRNIWVLGLSLCLMLANFTKNEKRSKGSLSLRRGDYRLKTACESRAVDLTHSAFQLHEPVIWWLCNSPCRRGHRTARL</sequence>
<dbReference type="RefSeq" id="XP_024690558.1">
    <property type="nucleotide sequence ID" value="XM_024841915.1"/>
</dbReference>
<dbReference type="AlphaFoldDB" id="A0A2I1CWG4"/>